<dbReference type="PANTHER" id="PTHR30404">
    <property type="entry name" value="N-ACETYLMURAMOYL-L-ALANINE AMIDASE"/>
    <property type="match status" value="1"/>
</dbReference>
<keyword evidence="4" id="KW-1185">Reference proteome</keyword>
<dbReference type="InterPro" id="IPR050695">
    <property type="entry name" value="N-acetylmuramoyl_amidase_3"/>
</dbReference>
<evidence type="ECO:0000259" key="2">
    <source>
        <dbReference type="SMART" id="SM00646"/>
    </source>
</evidence>
<dbReference type="InterPro" id="IPR036365">
    <property type="entry name" value="PGBD-like_sf"/>
</dbReference>
<dbReference type="InterPro" id="IPR036366">
    <property type="entry name" value="PGBDSf"/>
</dbReference>
<evidence type="ECO:0000313" key="3">
    <source>
        <dbReference type="EMBL" id="MBU9721748.1"/>
    </source>
</evidence>
<keyword evidence="1" id="KW-0378">Hydrolase</keyword>
<name>A0ABS6JT51_9BACI</name>
<dbReference type="RefSeq" id="WP_088076546.1">
    <property type="nucleotide sequence ID" value="NZ_JAHQCR010000043.1"/>
</dbReference>
<evidence type="ECO:0000313" key="4">
    <source>
        <dbReference type="Proteomes" id="UP000790580"/>
    </source>
</evidence>
<dbReference type="InterPro" id="IPR002508">
    <property type="entry name" value="MurNAc-LAA_cat"/>
</dbReference>
<dbReference type="Pfam" id="PF01520">
    <property type="entry name" value="Amidase_3"/>
    <property type="match status" value="1"/>
</dbReference>
<dbReference type="SMART" id="SM00646">
    <property type="entry name" value="Ami_3"/>
    <property type="match status" value="1"/>
</dbReference>
<dbReference type="SUPFAM" id="SSF53187">
    <property type="entry name" value="Zn-dependent exopeptidases"/>
    <property type="match status" value="1"/>
</dbReference>
<organism evidence="3 4">
    <name type="scientific">Evansella alkalicola</name>
    <dbReference type="NCBI Taxonomy" id="745819"/>
    <lineage>
        <taxon>Bacteria</taxon>
        <taxon>Bacillati</taxon>
        <taxon>Bacillota</taxon>
        <taxon>Bacilli</taxon>
        <taxon>Bacillales</taxon>
        <taxon>Bacillaceae</taxon>
        <taxon>Evansella</taxon>
    </lineage>
</organism>
<protein>
    <submittedName>
        <fullName evidence="3">Peptidoglycan-binding protein</fullName>
    </submittedName>
</protein>
<reference evidence="3 4" key="1">
    <citation type="submission" date="2021-06" db="EMBL/GenBank/DDBJ databases">
        <title>Bacillus sp. RD4P76, an endophyte from a halophyte.</title>
        <authorList>
            <person name="Sun J.-Q."/>
        </authorList>
    </citation>
    <scope>NUCLEOTIDE SEQUENCE [LARGE SCALE GENOMIC DNA]</scope>
    <source>
        <strain evidence="3 4">JCM 17098</strain>
    </source>
</reference>
<dbReference type="CDD" id="cd02696">
    <property type="entry name" value="MurNAc-LAA"/>
    <property type="match status" value="1"/>
</dbReference>
<sequence>MHNKKVTLVLILCFISIILSSKTIFASSDKDAIDIGASNGELSEITIEEGQNNEESNYQEVIENSIINGGVSEKVLNTNTKEPEETSDIEIKSFSTMSNTNDQEDGDSVVKLKQDLTTLGFGRFPSSPSNVYGSVTERVVREFQQYYGLRVDGKANKESLNKINEILSSNYRSGQSGAHVVELKVKLTTLGFGNFPSNPSGVYGSVTERVVSEFQSYYGLAVNGIADEVTLNSIEELLSPPYRIGDSGQHIVKLKQDLTRLGFGNFPSNPSSLYGSVTSRVVREFQAYYGLTEDGVAGKQTLSKINEVLSSIYSSGQSGAHIVELKEKLTKLGFGNFPSNPSGAYGNVTARVVSEFQAYYGLVVNGIADEVTLNKINKIISSPYQTGKSGVHVVELKEKLTQIGFGNFPSNPSGAYGNVTTKVVSEFQAYYGLVVNGIADEVTLAKVEEIFSRARIIVLDPGHGAKDPGGRANGLVEKSVVLDISLRARDLLQAAGYVVIMTRSTDEYLTLEERAKIGNTSNADIFISVHANIFNGTANGTETFWNNNHKGSDSRRLAHAVQNAVVSNIGTNSRRVDQASFHVIRETKIPSILLEVGFLDHSADAGKLKQSTYRQRAAQGILEGVNEYFK</sequence>
<dbReference type="InterPro" id="IPR002477">
    <property type="entry name" value="Peptidoglycan-bd-like"/>
</dbReference>
<gene>
    <name evidence="3" type="ORF">KS407_09870</name>
</gene>
<comment type="caution">
    <text evidence="3">The sequence shown here is derived from an EMBL/GenBank/DDBJ whole genome shotgun (WGS) entry which is preliminary data.</text>
</comment>
<dbReference type="Proteomes" id="UP000790580">
    <property type="component" value="Unassembled WGS sequence"/>
</dbReference>
<dbReference type="Gene3D" id="3.40.630.40">
    <property type="entry name" value="Zn-dependent exopeptidases"/>
    <property type="match status" value="1"/>
</dbReference>
<dbReference type="EMBL" id="JAHQCR010000043">
    <property type="protein sequence ID" value="MBU9721748.1"/>
    <property type="molecule type" value="Genomic_DNA"/>
</dbReference>
<evidence type="ECO:0000256" key="1">
    <source>
        <dbReference type="ARBA" id="ARBA00022801"/>
    </source>
</evidence>
<accession>A0ABS6JT51</accession>
<dbReference type="Pfam" id="PF01471">
    <property type="entry name" value="PG_binding_1"/>
    <property type="match status" value="5"/>
</dbReference>
<dbReference type="Gene3D" id="1.10.101.10">
    <property type="entry name" value="PGBD-like superfamily/PGBD"/>
    <property type="match status" value="5"/>
</dbReference>
<feature type="domain" description="MurNAc-LAA" evidence="2">
    <location>
        <begin position="515"/>
        <end position="626"/>
    </location>
</feature>
<dbReference type="SUPFAM" id="SSF47090">
    <property type="entry name" value="PGBD-like"/>
    <property type="match status" value="5"/>
</dbReference>
<dbReference type="PANTHER" id="PTHR30404:SF0">
    <property type="entry name" value="N-ACETYLMURAMOYL-L-ALANINE AMIDASE AMIC"/>
    <property type="match status" value="1"/>
</dbReference>
<proteinExistence type="predicted"/>